<feature type="transmembrane region" description="Helical" evidence="1">
    <location>
        <begin position="321"/>
        <end position="342"/>
    </location>
</feature>
<organism evidence="2 3">
    <name type="scientific">Natrarchaeobius chitinivorans</name>
    <dbReference type="NCBI Taxonomy" id="1679083"/>
    <lineage>
        <taxon>Archaea</taxon>
        <taxon>Methanobacteriati</taxon>
        <taxon>Methanobacteriota</taxon>
        <taxon>Stenosarchaea group</taxon>
        <taxon>Halobacteria</taxon>
        <taxon>Halobacteriales</taxon>
        <taxon>Natrialbaceae</taxon>
        <taxon>Natrarchaeobius</taxon>
    </lineage>
</organism>
<dbReference type="Proteomes" id="UP000281431">
    <property type="component" value="Unassembled WGS sequence"/>
</dbReference>
<name>A0A3N6MEJ6_NATCH</name>
<dbReference type="EMBL" id="REFZ01000004">
    <property type="protein sequence ID" value="RQH01248.1"/>
    <property type="molecule type" value="Genomic_DNA"/>
</dbReference>
<proteinExistence type="predicted"/>
<feature type="transmembrane region" description="Helical" evidence="1">
    <location>
        <begin position="423"/>
        <end position="441"/>
    </location>
</feature>
<keyword evidence="1" id="KW-0472">Membrane</keyword>
<feature type="transmembrane region" description="Helical" evidence="1">
    <location>
        <begin position="164"/>
        <end position="182"/>
    </location>
</feature>
<protein>
    <recommendedName>
        <fullName evidence="4">Glycosyltransferase RgtA/B/C/D-like domain-containing protein</fullName>
    </recommendedName>
</protein>
<evidence type="ECO:0000313" key="3">
    <source>
        <dbReference type="Proteomes" id="UP000281431"/>
    </source>
</evidence>
<keyword evidence="1" id="KW-1133">Transmembrane helix</keyword>
<reference evidence="2 3" key="1">
    <citation type="submission" date="2018-10" db="EMBL/GenBank/DDBJ databases">
        <title>Natrarchaeobius chitinivorans gen. nov., sp. nov., and Natrarchaeobius haloalkaliphilus sp. nov., alkaliphilic, chitin-utilizing haloarchaea from hypersaline alkaline lakes.</title>
        <authorList>
            <person name="Sorokin D.Y."/>
            <person name="Elcheninov A.G."/>
            <person name="Kostrikina N.A."/>
            <person name="Bale N.J."/>
            <person name="Sinninghe Damste J.S."/>
            <person name="Khijniak T.V."/>
            <person name="Kublanov I.V."/>
            <person name="Toshchakov S.V."/>
        </authorList>
    </citation>
    <scope>NUCLEOTIDE SEQUENCE [LARGE SCALE GENOMIC DNA]</scope>
    <source>
        <strain evidence="2 3">AArcht7</strain>
    </source>
</reference>
<feature type="transmembrane region" description="Helical" evidence="1">
    <location>
        <begin position="133"/>
        <end position="152"/>
    </location>
</feature>
<comment type="caution">
    <text evidence="2">The sequence shown here is derived from an EMBL/GenBank/DDBJ whole genome shotgun (WGS) entry which is preliminary data.</text>
</comment>
<feature type="transmembrane region" description="Helical" evidence="1">
    <location>
        <begin position="218"/>
        <end position="248"/>
    </location>
</feature>
<evidence type="ECO:0000256" key="1">
    <source>
        <dbReference type="SAM" id="Phobius"/>
    </source>
</evidence>
<keyword evidence="3" id="KW-1185">Reference proteome</keyword>
<evidence type="ECO:0008006" key="4">
    <source>
        <dbReference type="Google" id="ProtNLM"/>
    </source>
</evidence>
<feature type="transmembrane region" description="Helical" evidence="1">
    <location>
        <begin position="363"/>
        <end position="384"/>
    </location>
</feature>
<evidence type="ECO:0000313" key="2">
    <source>
        <dbReference type="EMBL" id="RQH01248.1"/>
    </source>
</evidence>
<feature type="transmembrane region" description="Helical" evidence="1">
    <location>
        <begin position="33"/>
        <end position="49"/>
    </location>
</feature>
<feature type="transmembrane region" description="Helical" evidence="1">
    <location>
        <begin position="61"/>
        <end position="82"/>
    </location>
</feature>
<feature type="transmembrane region" description="Helical" evidence="1">
    <location>
        <begin position="390"/>
        <end position="411"/>
    </location>
</feature>
<dbReference type="AlphaFoldDB" id="A0A3N6MEJ6"/>
<feature type="transmembrane region" description="Helical" evidence="1">
    <location>
        <begin position="188"/>
        <end position="206"/>
    </location>
</feature>
<sequence length="598" mass="66086">MCFVLSGTAAAIAVRNGAIGYEIDVYRSTPRSFWLVLASSICASTLIAFSRVEANEPNRLALVATAYSVLLVVSLPLLRRYYFVGEGDMLTHLGWTRELLAGTRSATDLLYPAVHLLGSALAQTTALSVRRSLMLLPVIFVGLFVVFVALVVRRIDSTTGATTLGVFFALFLLPVNHVTIHVEPSPRNFALFSIPFVLFAVLLVLIERTIRTRLIALLLFAGLLVFHPMYTVVLTVFLVAVAVVLWLYQSLGPVDGGSVGTLFRQSLLLGGCTWVWIRFENVFANFFSGLLFYVVEGAEVAGDVSQRGSSVAEVGGTLATLFLKLFSVSLVVGLVVAVFTLERTLALVRRPSSRTTPDGERDLLLSSFVFGLVPIGGMMLLFLVTNRTTMFFRFAGFVMVIFTIVGAVATGRYVVSSVSLDTRFVLVPCLLVLVGLSLLIVHPSGYIHQDTEHVTEADTTGYELVFQYEQPTVRHDHVRSHVSRYGHAINGPAHRDRRDYYHDGWRRGGSPDNFASQDLPTVYPSKTYLTISSADEKRESELYDGFRFTEDDFAYLERETVAHRVHTTGDFRTYYVAPDRADDQEEIFSATTTSSRSG</sequence>
<gene>
    <name evidence="2" type="ORF">EA472_07280</name>
</gene>
<keyword evidence="1" id="KW-0812">Transmembrane</keyword>
<accession>A0A3N6MEJ6</accession>